<dbReference type="AlphaFoldDB" id="A0A1Q2CXT7"/>
<keyword evidence="1" id="KW-0812">Transmembrane</keyword>
<dbReference type="RefSeq" id="WP_077349807.1">
    <property type="nucleotide sequence ID" value="NZ_CP019607.1"/>
</dbReference>
<proteinExistence type="predicted"/>
<dbReference type="EMBL" id="CP019607">
    <property type="protein sequence ID" value="AQP50962.1"/>
    <property type="molecule type" value="Genomic_DNA"/>
</dbReference>
<keyword evidence="1" id="KW-1133">Transmembrane helix</keyword>
<feature type="transmembrane region" description="Helical" evidence="1">
    <location>
        <begin position="43"/>
        <end position="73"/>
    </location>
</feature>
<keyword evidence="3" id="KW-1185">Reference proteome</keyword>
<dbReference type="Pfam" id="PF11188">
    <property type="entry name" value="DUF2975"/>
    <property type="match status" value="1"/>
</dbReference>
<evidence type="ECO:0000313" key="3">
    <source>
        <dbReference type="Proteomes" id="UP000188235"/>
    </source>
</evidence>
<organism evidence="2 3">
    <name type="scientific">Tessaracoccus flavescens</name>
    <dbReference type="NCBI Taxonomy" id="399497"/>
    <lineage>
        <taxon>Bacteria</taxon>
        <taxon>Bacillati</taxon>
        <taxon>Actinomycetota</taxon>
        <taxon>Actinomycetes</taxon>
        <taxon>Propionibacteriales</taxon>
        <taxon>Propionibacteriaceae</taxon>
        <taxon>Tessaracoccus</taxon>
    </lineage>
</organism>
<dbReference type="InterPro" id="IPR021354">
    <property type="entry name" value="DUF2975"/>
</dbReference>
<feature type="transmembrane region" description="Helical" evidence="1">
    <location>
        <begin position="129"/>
        <end position="150"/>
    </location>
</feature>
<evidence type="ECO:0000313" key="2">
    <source>
        <dbReference type="EMBL" id="AQP50962.1"/>
    </source>
</evidence>
<dbReference type="Proteomes" id="UP000188235">
    <property type="component" value="Chromosome"/>
</dbReference>
<sequence length="168" mass="17253">MNKVIASVLQVGIALAVLACLFFQIVVLPQALADEARLDPFVAALHGLLLTVTILGLVCVEVILVATAVLAQLSKGEGIFSRRAFVWVDVIIGALLVGAALSLVLLVGVAVTPVADLGPEAGDMVDVGLYLLGLAGAGAGVGIALLVFVLRSLLRRAVTLHDELAEVV</sequence>
<dbReference type="OrthoDB" id="3240470at2"/>
<gene>
    <name evidence="2" type="ORF">BW733_09105</name>
</gene>
<evidence type="ECO:0000256" key="1">
    <source>
        <dbReference type="SAM" id="Phobius"/>
    </source>
</evidence>
<evidence type="ECO:0008006" key="4">
    <source>
        <dbReference type="Google" id="ProtNLM"/>
    </source>
</evidence>
<keyword evidence="1" id="KW-0472">Membrane</keyword>
<dbReference type="STRING" id="399497.BW733_09105"/>
<name>A0A1Q2CXT7_9ACTN</name>
<accession>A0A1Q2CXT7</accession>
<dbReference type="KEGG" id="tfa:BW733_09105"/>
<feature type="transmembrane region" description="Helical" evidence="1">
    <location>
        <begin position="85"/>
        <end position="109"/>
    </location>
</feature>
<protein>
    <recommendedName>
        <fullName evidence="4">DUF2975 domain-containing protein</fullName>
    </recommendedName>
</protein>
<dbReference type="PROSITE" id="PS51257">
    <property type="entry name" value="PROKAR_LIPOPROTEIN"/>
    <property type="match status" value="1"/>
</dbReference>
<reference evidence="2 3" key="1">
    <citation type="journal article" date="2008" name="Int. J. Syst. Evol. Microbiol.">
        <title>Tessaracoccus flavescens sp. nov., isolated from marine sediment.</title>
        <authorList>
            <person name="Lee D.W."/>
            <person name="Lee S.D."/>
        </authorList>
    </citation>
    <scope>NUCLEOTIDE SEQUENCE [LARGE SCALE GENOMIC DNA]</scope>
    <source>
        <strain evidence="2 3">SST-39T</strain>
    </source>
</reference>